<dbReference type="InterPro" id="IPR010979">
    <property type="entry name" value="Ribosomal_uS13-like_H2TH"/>
</dbReference>
<dbReference type="InterPro" id="IPR010663">
    <property type="entry name" value="Znf_FPG/IleRS"/>
</dbReference>
<keyword evidence="12 19" id="KW-0456">Lyase</keyword>
<dbReference type="InterPro" id="IPR035937">
    <property type="entry name" value="FPG_N"/>
</dbReference>
<evidence type="ECO:0000256" key="12">
    <source>
        <dbReference type="ARBA" id="ARBA00023239"/>
    </source>
</evidence>
<proteinExistence type="inferred from homology"/>
<evidence type="ECO:0000256" key="1">
    <source>
        <dbReference type="ARBA" id="ARBA00001668"/>
    </source>
</evidence>
<organism evidence="19 20">
    <name type="scientific">Candidatus Segetimicrobium genomatis</name>
    <dbReference type="NCBI Taxonomy" id="2569760"/>
    <lineage>
        <taxon>Bacteria</taxon>
        <taxon>Bacillati</taxon>
        <taxon>Candidatus Sysuimicrobiota</taxon>
        <taxon>Candidatus Sysuimicrobiia</taxon>
        <taxon>Candidatus Sysuimicrobiales</taxon>
        <taxon>Candidatus Segetimicrobiaceae</taxon>
        <taxon>Candidatus Segetimicrobium</taxon>
    </lineage>
</organism>
<comment type="catalytic activity">
    <reaction evidence="15">
        <text>2'-deoxyribonucleotide-(2'-deoxyribose 5'-phosphate)-2'-deoxyribonucleotide-DNA = a 3'-end 2'-deoxyribonucleotide-(2,3-dehydro-2,3-deoxyribose 5'-phosphate)-DNA + a 5'-end 5'-phospho-2'-deoxyribonucleoside-DNA + H(+)</text>
        <dbReference type="Rhea" id="RHEA:66592"/>
        <dbReference type="Rhea" id="RHEA-COMP:13180"/>
        <dbReference type="Rhea" id="RHEA-COMP:16897"/>
        <dbReference type="Rhea" id="RHEA-COMP:17067"/>
        <dbReference type="ChEBI" id="CHEBI:15378"/>
        <dbReference type="ChEBI" id="CHEBI:136412"/>
        <dbReference type="ChEBI" id="CHEBI:157695"/>
        <dbReference type="ChEBI" id="CHEBI:167181"/>
        <dbReference type="EC" id="4.2.99.18"/>
    </reaction>
</comment>
<evidence type="ECO:0000256" key="5">
    <source>
        <dbReference type="ARBA" id="ARBA00022723"/>
    </source>
</evidence>
<gene>
    <name evidence="19" type="primary">mutM</name>
    <name evidence="19" type="ORF">E6H00_15950</name>
</gene>
<name>A0A537JUS7_9BACT</name>
<dbReference type="EC" id="4.2.99.18" evidence="19"/>
<evidence type="ECO:0000256" key="11">
    <source>
        <dbReference type="ARBA" id="ARBA00023204"/>
    </source>
</evidence>
<evidence type="ECO:0000313" key="19">
    <source>
        <dbReference type="EMBL" id="TMI87301.1"/>
    </source>
</evidence>
<evidence type="ECO:0000259" key="17">
    <source>
        <dbReference type="PROSITE" id="PS51066"/>
    </source>
</evidence>
<dbReference type="Gene3D" id="1.10.8.50">
    <property type="match status" value="1"/>
</dbReference>
<dbReference type="AlphaFoldDB" id="A0A537JUS7"/>
<dbReference type="SUPFAM" id="SSF46946">
    <property type="entry name" value="S13-like H2TH domain"/>
    <property type="match status" value="1"/>
</dbReference>
<evidence type="ECO:0000256" key="9">
    <source>
        <dbReference type="ARBA" id="ARBA00022833"/>
    </source>
</evidence>
<dbReference type="NCBIfam" id="NF002211">
    <property type="entry name" value="PRK01103.1"/>
    <property type="match status" value="1"/>
</dbReference>
<protein>
    <submittedName>
        <fullName evidence="19">Bifunctional DNA-formamidopyrimidine glycosylase/DNA-(Apurinic or apyrimidinic site) lyase</fullName>
        <ecNumber evidence="19">3.2.2.23</ecNumber>
        <ecNumber evidence="19">4.2.99.18</ecNumber>
    </submittedName>
</protein>
<dbReference type="InterPro" id="IPR012319">
    <property type="entry name" value="FPG_cat"/>
</dbReference>
<comment type="subunit">
    <text evidence="4">Monomer.</text>
</comment>
<dbReference type="NCBIfam" id="TIGR00577">
    <property type="entry name" value="fpg"/>
    <property type="match status" value="1"/>
</dbReference>
<evidence type="ECO:0000256" key="6">
    <source>
        <dbReference type="ARBA" id="ARBA00022763"/>
    </source>
</evidence>
<dbReference type="Gene3D" id="3.20.190.10">
    <property type="entry name" value="MutM-like, N-terminal"/>
    <property type="match status" value="1"/>
</dbReference>
<dbReference type="Pfam" id="PF06831">
    <property type="entry name" value="H2TH"/>
    <property type="match status" value="1"/>
</dbReference>
<keyword evidence="14 19" id="KW-0326">Glycosidase</keyword>
<dbReference type="EMBL" id="VBAK01000162">
    <property type="protein sequence ID" value="TMI87301.1"/>
    <property type="molecule type" value="Genomic_DNA"/>
</dbReference>
<keyword evidence="10" id="KW-0238">DNA-binding</keyword>
<dbReference type="SUPFAM" id="SSF81624">
    <property type="entry name" value="N-terminal domain of MutM-like DNA repair proteins"/>
    <property type="match status" value="1"/>
</dbReference>
<dbReference type="GO" id="GO:0008270">
    <property type="term" value="F:zinc ion binding"/>
    <property type="evidence" value="ECO:0007669"/>
    <property type="project" value="UniProtKB-KW"/>
</dbReference>
<dbReference type="Proteomes" id="UP000318509">
    <property type="component" value="Unassembled WGS sequence"/>
</dbReference>
<evidence type="ECO:0000256" key="7">
    <source>
        <dbReference type="ARBA" id="ARBA00022771"/>
    </source>
</evidence>
<dbReference type="GO" id="GO:0006284">
    <property type="term" value="P:base-excision repair"/>
    <property type="evidence" value="ECO:0007669"/>
    <property type="project" value="InterPro"/>
</dbReference>
<keyword evidence="7 16" id="KW-0863">Zinc-finger</keyword>
<sequence>MPELPDVETLARMLRRRTTGSRIHRVRILSPATIRSPAPRTFVRLMRGRRIERVGRRGKYLLIDLHGALTLIIHLRMTGDLAIAPADAPLHPHTRVLFALDGEELRFVDQRRFGHMDLLPAARVDRLSGLRRLGEEPLARRFTLDRFRGLLRGRRGMLKALLLRQDLVAGIGNLYADEILFQARLRPARPVESLRPPDVARLHGAIRAVLRRATDGLARSGSGKAAATLLDARGREGACPRCGRALAAARVAGRGTYYCRSCQR</sequence>
<dbReference type="InterPro" id="IPR020629">
    <property type="entry name" value="FPG_Glyclase"/>
</dbReference>
<dbReference type="EC" id="3.2.2.23" evidence="19"/>
<evidence type="ECO:0000256" key="3">
    <source>
        <dbReference type="ARBA" id="ARBA00009409"/>
    </source>
</evidence>
<dbReference type="InterPro" id="IPR015886">
    <property type="entry name" value="H2TH_FPG"/>
</dbReference>
<dbReference type="GO" id="GO:0003684">
    <property type="term" value="F:damaged DNA binding"/>
    <property type="evidence" value="ECO:0007669"/>
    <property type="project" value="InterPro"/>
</dbReference>
<dbReference type="PROSITE" id="PS51068">
    <property type="entry name" value="FPG_CAT"/>
    <property type="match status" value="1"/>
</dbReference>
<dbReference type="Pfam" id="PF01149">
    <property type="entry name" value="Fapy_DNA_glyco"/>
    <property type="match status" value="1"/>
</dbReference>
<feature type="domain" description="FPG-type" evidence="17">
    <location>
        <begin position="231"/>
        <end position="264"/>
    </location>
</feature>
<keyword evidence="5" id="KW-0479">Metal-binding</keyword>
<feature type="domain" description="Formamidopyrimidine-DNA glycosylase catalytic" evidence="18">
    <location>
        <begin position="2"/>
        <end position="114"/>
    </location>
</feature>
<dbReference type="SMART" id="SM00898">
    <property type="entry name" value="Fapy_DNA_glyco"/>
    <property type="match status" value="1"/>
</dbReference>
<dbReference type="SMART" id="SM01232">
    <property type="entry name" value="H2TH"/>
    <property type="match status" value="1"/>
</dbReference>
<dbReference type="GO" id="GO:0034039">
    <property type="term" value="F:8-oxo-7,8-dihydroguanine DNA N-glycosylase activity"/>
    <property type="evidence" value="ECO:0007669"/>
    <property type="project" value="TreeGrafter"/>
</dbReference>
<keyword evidence="6" id="KW-0227">DNA damage</keyword>
<dbReference type="Pfam" id="PF06827">
    <property type="entry name" value="zf-FPG_IleRS"/>
    <property type="match status" value="1"/>
</dbReference>
<dbReference type="InterPro" id="IPR000214">
    <property type="entry name" value="Znf_DNA_glyclase/AP_lyase"/>
</dbReference>
<comment type="catalytic activity">
    <reaction evidence="1">
        <text>Hydrolysis of DNA containing ring-opened 7-methylguanine residues, releasing 2,6-diamino-4-hydroxy-5-(N-methyl)formamidopyrimidine.</text>
        <dbReference type="EC" id="3.2.2.23"/>
    </reaction>
</comment>
<evidence type="ECO:0000256" key="14">
    <source>
        <dbReference type="ARBA" id="ARBA00023295"/>
    </source>
</evidence>
<dbReference type="SUPFAM" id="SSF57716">
    <property type="entry name" value="Glucocorticoid receptor-like (DNA-binding domain)"/>
    <property type="match status" value="1"/>
</dbReference>
<comment type="similarity">
    <text evidence="3">Belongs to the FPG family.</text>
</comment>
<evidence type="ECO:0000259" key="18">
    <source>
        <dbReference type="PROSITE" id="PS51068"/>
    </source>
</evidence>
<keyword evidence="8 19" id="KW-0378">Hydrolase</keyword>
<dbReference type="PROSITE" id="PS01242">
    <property type="entry name" value="ZF_FPG_1"/>
    <property type="match status" value="1"/>
</dbReference>
<evidence type="ECO:0000256" key="10">
    <source>
        <dbReference type="ARBA" id="ARBA00023125"/>
    </source>
</evidence>
<dbReference type="PROSITE" id="PS51066">
    <property type="entry name" value="ZF_FPG_2"/>
    <property type="match status" value="1"/>
</dbReference>
<evidence type="ECO:0000256" key="16">
    <source>
        <dbReference type="PROSITE-ProRule" id="PRU00391"/>
    </source>
</evidence>
<dbReference type="GO" id="GO:0140078">
    <property type="term" value="F:class I DNA-(apurinic or apyrimidinic site) endonuclease activity"/>
    <property type="evidence" value="ECO:0007669"/>
    <property type="project" value="UniProtKB-EC"/>
</dbReference>
<evidence type="ECO:0000256" key="4">
    <source>
        <dbReference type="ARBA" id="ARBA00011245"/>
    </source>
</evidence>
<evidence type="ECO:0000313" key="20">
    <source>
        <dbReference type="Proteomes" id="UP000318509"/>
    </source>
</evidence>
<comment type="caution">
    <text evidence="19">The sequence shown here is derived from an EMBL/GenBank/DDBJ whole genome shotgun (WGS) entry which is preliminary data.</text>
</comment>
<keyword evidence="9" id="KW-0862">Zinc</keyword>
<dbReference type="InterPro" id="IPR015887">
    <property type="entry name" value="DNA_glyclase_Znf_dom_DNA_BS"/>
</dbReference>
<comment type="cofactor">
    <cofactor evidence="2">
        <name>Zn(2+)</name>
        <dbReference type="ChEBI" id="CHEBI:29105"/>
    </cofactor>
</comment>
<evidence type="ECO:0000256" key="8">
    <source>
        <dbReference type="ARBA" id="ARBA00022801"/>
    </source>
</evidence>
<keyword evidence="13" id="KW-0511">Multifunctional enzyme</keyword>
<evidence type="ECO:0000256" key="15">
    <source>
        <dbReference type="ARBA" id="ARBA00044632"/>
    </source>
</evidence>
<evidence type="ECO:0000256" key="2">
    <source>
        <dbReference type="ARBA" id="ARBA00001947"/>
    </source>
</evidence>
<dbReference type="CDD" id="cd08966">
    <property type="entry name" value="EcFpg-like_N"/>
    <property type="match status" value="1"/>
</dbReference>
<dbReference type="PANTHER" id="PTHR22993:SF9">
    <property type="entry name" value="FORMAMIDOPYRIMIDINE-DNA GLYCOSYLASE"/>
    <property type="match status" value="1"/>
</dbReference>
<dbReference type="PANTHER" id="PTHR22993">
    <property type="entry name" value="FORMAMIDOPYRIMIDINE-DNA GLYCOSYLASE"/>
    <property type="match status" value="1"/>
</dbReference>
<reference evidence="19 20" key="1">
    <citation type="journal article" date="2019" name="Nat. Microbiol.">
        <title>Mediterranean grassland soil C-N compound turnover is dependent on rainfall and depth, and is mediated by genomically divergent microorganisms.</title>
        <authorList>
            <person name="Diamond S."/>
            <person name="Andeer P.F."/>
            <person name="Li Z."/>
            <person name="Crits-Christoph A."/>
            <person name="Burstein D."/>
            <person name="Anantharaman K."/>
            <person name="Lane K.R."/>
            <person name="Thomas B.C."/>
            <person name="Pan C."/>
            <person name="Northen T.R."/>
            <person name="Banfield J.F."/>
        </authorList>
    </citation>
    <scope>NUCLEOTIDE SEQUENCE [LARGE SCALE GENOMIC DNA]</scope>
    <source>
        <strain evidence="19">NP_3</strain>
    </source>
</reference>
<accession>A0A537JUS7</accession>
<evidence type="ECO:0000256" key="13">
    <source>
        <dbReference type="ARBA" id="ARBA00023268"/>
    </source>
</evidence>
<keyword evidence="11" id="KW-0234">DNA repair</keyword>